<protein>
    <submittedName>
        <fullName evidence="1">Uncharacterized protein</fullName>
    </submittedName>
</protein>
<dbReference type="AlphaFoldDB" id="A0A125W726"/>
<reference evidence="1 2" key="1">
    <citation type="submission" date="2010-07" db="EMBL/GenBank/DDBJ databases">
        <authorList>
            <person name="Sid Ahmed O."/>
        </authorList>
    </citation>
    <scope>NUCLEOTIDE SEQUENCE [LARGE SCALE GENOMIC DNA]</scope>
    <source>
        <strain evidence="1 2">TX4248</strain>
    </source>
</reference>
<sequence>MKKRIEQIFLCEKNSLSKLKNSKDFFAKLLKATLKNNNY</sequence>
<evidence type="ECO:0000313" key="2">
    <source>
        <dbReference type="Proteomes" id="UP000004846"/>
    </source>
</evidence>
<gene>
    <name evidence="1" type="ORF">HMPREF9498_01348</name>
</gene>
<accession>A0A125W726</accession>
<comment type="caution">
    <text evidence="1">The sequence shown here is derived from an EMBL/GenBank/DDBJ whole genome shotgun (WGS) entry which is preliminary data.</text>
</comment>
<organism evidence="1 2">
    <name type="scientific">Enterococcus faecalis TX4248</name>
    <dbReference type="NCBI Taxonomy" id="749495"/>
    <lineage>
        <taxon>Bacteria</taxon>
        <taxon>Bacillati</taxon>
        <taxon>Bacillota</taxon>
        <taxon>Bacilli</taxon>
        <taxon>Lactobacillales</taxon>
        <taxon>Enterococcaceae</taxon>
        <taxon>Enterococcus</taxon>
    </lineage>
</organism>
<dbReference type="Proteomes" id="UP000004846">
    <property type="component" value="Unassembled WGS sequence"/>
</dbReference>
<dbReference type="HOGENOM" id="CLU_212618_0_0_9"/>
<proteinExistence type="predicted"/>
<name>A0A125W726_ENTFL</name>
<dbReference type="EMBL" id="AEBR01000039">
    <property type="protein sequence ID" value="EFM82998.1"/>
    <property type="molecule type" value="Genomic_DNA"/>
</dbReference>
<evidence type="ECO:0000313" key="1">
    <source>
        <dbReference type="EMBL" id="EFM82998.1"/>
    </source>
</evidence>